<evidence type="ECO:0000313" key="2">
    <source>
        <dbReference type="Proteomes" id="UP001149140"/>
    </source>
</evidence>
<gene>
    <name evidence="1" type="ORF">OM076_09680</name>
</gene>
<organism evidence="1 2">
    <name type="scientific">Solirubrobacter ginsenosidimutans</name>
    <dbReference type="NCBI Taxonomy" id="490573"/>
    <lineage>
        <taxon>Bacteria</taxon>
        <taxon>Bacillati</taxon>
        <taxon>Actinomycetota</taxon>
        <taxon>Thermoleophilia</taxon>
        <taxon>Solirubrobacterales</taxon>
        <taxon>Solirubrobacteraceae</taxon>
        <taxon>Solirubrobacter</taxon>
    </lineage>
</organism>
<comment type="caution">
    <text evidence="1">The sequence shown here is derived from an EMBL/GenBank/DDBJ whole genome shotgun (WGS) entry which is preliminary data.</text>
</comment>
<evidence type="ECO:0008006" key="3">
    <source>
        <dbReference type="Google" id="ProtNLM"/>
    </source>
</evidence>
<protein>
    <recommendedName>
        <fullName evidence="3">ACT domain-containing protein</fullName>
    </recommendedName>
</protein>
<name>A0A9X3MSQ3_9ACTN</name>
<proteinExistence type="predicted"/>
<dbReference type="Proteomes" id="UP001149140">
    <property type="component" value="Unassembled WGS sequence"/>
</dbReference>
<evidence type="ECO:0000313" key="1">
    <source>
        <dbReference type="EMBL" id="MDA0160533.1"/>
    </source>
</evidence>
<dbReference type="EMBL" id="JAPDOD010000006">
    <property type="protein sequence ID" value="MDA0160533.1"/>
    <property type="molecule type" value="Genomic_DNA"/>
</dbReference>
<dbReference type="RefSeq" id="WP_270039434.1">
    <property type="nucleotide sequence ID" value="NZ_JAPDOD010000006.1"/>
</dbReference>
<sequence length="142" mass="14688">MPTDLTVVLADEPGELARLGEVTVAAGVCLRGMAAFTGEGRGFVHALVDDGDVEKATKALKQAKMKLADTREVIVADVGPGGLTDVMLALSEANVNVDLAYTALGGSKVVIATDDVFNARDALTEIAGSARADVRVRSAPHR</sequence>
<reference evidence="1" key="1">
    <citation type="submission" date="2022-10" db="EMBL/GenBank/DDBJ databases">
        <title>The WGS of Solirubrobacter ginsenosidimutans DSM 21036.</title>
        <authorList>
            <person name="Jiang Z."/>
        </authorList>
    </citation>
    <scope>NUCLEOTIDE SEQUENCE</scope>
    <source>
        <strain evidence="1">DSM 21036</strain>
    </source>
</reference>
<dbReference type="AlphaFoldDB" id="A0A9X3MSQ3"/>
<keyword evidence="2" id="KW-1185">Reference proteome</keyword>
<dbReference type="Gene3D" id="3.30.2130.10">
    <property type="entry name" value="VC0802-like"/>
    <property type="match status" value="1"/>
</dbReference>
<dbReference type="InterPro" id="IPR045865">
    <property type="entry name" value="ACT-like_dom_sf"/>
</dbReference>
<accession>A0A9X3MSQ3</accession>
<dbReference type="SUPFAM" id="SSF55021">
    <property type="entry name" value="ACT-like"/>
    <property type="match status" value="1"/>
</dbReference>